<dbReference type="OrthoDB" id="5241882at2"/>
<dbReference type="RefSeq" id="WP_091076237.1">
    <property type="nucleotide sequence ID" value="NZ_LT629799.1"/>
</dbReference>
<feature type="compositionally biased region" description="Polar residues" evidence="8">
    <location>
        <begin position="1"/>
        <end position="12"/>
    </location>
</feature>
<feature type="transmembrane region" description="Helical" evidence="9">
    <location>
        <begin position="164"/>
        <end position="184"/>
    </location>
</feature>
<dbReference type="EMBL" id="LT629799">
    <property type="protein sequence ID" value="SDU99295.1"/>
    <property type="molecule type" value="Genomic_DNA"/>
</dbReference>
<evidence type="ECO:0000256" key="9">
    <source>
        <dbReference type="SAM" id="Phobius"/>
    </source>
</evidence>
<dbReference type="Pfam" id="PF13231">
    <property type="entry name" value="PMT_2"/>
    <property type="match status" value="1"/>
</dbReference>
<dbReference type="GO" id="GO:0005886">
    <property type="term" value="C:plasma membrane"/>
    <property type="evidence" value="ECO:0007669"/>
    <property type="project" value="UniProtKB-SubCell"/>
</dbReference>
<evidence type="ECO:0000256" key="4">
    <source>
        <dbReference type="ARBA" id="ARBA00022679"/>
    </source>
</evidence>
<dbReference type="InterPro" id="IPR038731">
    <property type="entry name" value="RgtA/B/C-like"/>
</dbReference>
<evidence type="ECO:0000259" key="11">
    <source>
        <dbReference type="Pfam" id="PF24878"/>
    </source>
</evidence>
<comment type="subcellular location">
    <subcellularLocation>
        <location evidence="1">Cell membrane</location>
        <topology evidence="1">Multi-pass membrane protein</topology>
    </subcellularLocation>
</comment>
<feature type="transmembrane region" description="Helical" evidence="9">
    <location>
        <begin position="255"/>
        <end position="274"/>
    </location>
</feature>
<keyword evidence="6 9" id="KW-1133">Transmembrane helix</keyword>
<protein>
    <submittedName>
        <fullName evidence="12">4-amino-4-deoxy-L-arabinose transferase</fullName>
    </submittedName>
</protein>
<feature type="region of interest" description="Disordered" evidence="8">
    <location>
        <begin position="514"/>
        <end position="577"/>
    </location>
</feature>
<feature type="transmembrane region" description="Helical" evidence="9">
    <location>
        <begin position="122"/>
        <end position="143"/>
    </location>
</feature>
<keyword evidence="5 9" id="KW-0812">Transmembrane</keyword>
<keyword evidence="4 12" id="KW-0808">Transferase</keyword>
<dbReference type="PANTHER" id="PTHR33908">
    <property type="entry name" value="MANNOSYLTRANSFERASE YKCB-RELATED"/>
    <property type="match status" value="1"/>
</dbReference>
<keyword evidence="2" id="KW-1003">Cell membrane</keyword>
<evidence type="ECO:0000256" key="5">
    <source>
        <dbReference type="ARBA" id="ARBA00022692"/>
    </source>
</evidence>
<dbReference type="GO" id="GO:0009103">
    <property type="term" value="P:lipopolysaccharide biosynthetic process"/>
    <property type="evidence" value="ECO:0007669"/>
    <property type="project" value="UniProtKB-ARBA"/>
</dbReference>
<dbReference type="PANTHER" id="PTHR33908:SF3">
    <property type="entry name" value="UNDECAPRENYL PHOSPHATE-ALPHA-4-AMINO-4-DEOXY-L-ARABINOSE ARABINOSYL TRANSFERASE"/>
    <property type="match status" value="1"/>
</dbReference>
<dbReference type="STRING" id="546874.SAMN04488544_3136"/>
<keyword evidence="13" id="KW-1185">Reference proteome</keyword>
<evidence type="ECO:0000256" key="7">
    <source>
        <dbReference type="ARBA" id="ARBA00023136"/>
    </source>
</evidence>
<dbReference type="InterPro" id="IPR056785">
    <property type="entry name" value="YkcA/B-like_C"/>
</dbReference>
<reference evidence="13" key="1">
    <citation type="submission" date="2016-10" db="EMBL/GenBank/DDBJ databases">
        <authorList>
            <person name="Varghese N."/>
            <person name="Submissions S."/>
        </authorList>
    </citation>
    <scope>NUCLEOTIDE SEQUENCE [LARGE SCALE GENOMIC DNA]</scope>
    <source>
        <strain evidence="13">DSM 21743</strain>
    </source>
</reference>
<feature type="transmembrane region" description="Helical" evidence="9">
    <location>
        <begin position="457"/>
        <end position="475"/>
    </location>
</feature>
<feature type="transmembrane region" description="Helical" evidence="9">
    <location>
        <begin position="375"/>
        <end position="393"/>
    </location>
</feature>
<feature type="transmembrane region" description="Helical" evidence="9">
    <location>
        <begin position="482"/>
        <end position="501"/>
    </location>
</feature>
<evidence type="ECO:0000313" key="12">
    <source>
        <dbReference type="EMBL" id="SDU99295.1"/>
    </source>
</evidence>
<name>A0A1H2N2J9_9ACTN</name>
<evidence type="ECO:0000256" key="3">
    <source>
        <dbReference type="ARBA" id="ARBA00022676"/>
    </source>
</evidence>
<evidence type="ECO:0000256" key="1">
    <source>
        <dbReference type="ARBA" id="ARBA00004651"/>
    </source>
</evidence>
<sequence length="694" mass="70909">MTLSTLPPTTAGTPPRTDDGAPPQDPGTTRPRRRARLPRPSTGRAIAVVVLLAATAGLYLWDLSASGYGNSFYAAAVQAGSQSWKAFFYGSLDAGNAITVDKPPASLWLMALSVRVFGLSSWSVLAPQALLGVATVGVTYASVRRTLERWGTPSAERTAEAHRAGLVAGALLALTPAAALMFRFDNPDALLVFLMTLAAYVTLRATERASGKTLAWAGVLIGLAFLTKMLQAFLVLPALVLVYLVAAPTTVRKRLLHLLGAFAAMVVSLGWWVAVVELVPASWRPYVGGSTNDSVLDLVVGYNGLARILGRSAGSGAAGVGGGGGFGGSAGITRLFEQVSAGMITWLLPAALLLAVVAVVAIGRAPRTDARRAALVLWTTWTLVTGLTFSLMEGTYHDYYVVALAPAIAAGVTIAGAVLWGRRHTWLGRAGLAGGVALSAVWAFVLLGRATGVYESLRWPVLVVGVLAALGLLVAHRLPRAVAGVVLAVALAGAATGPAAYTLNTVATPHTGSIVTAGPVRSSEGPGGVRGFDGRTGDGRRADGATPPQGQAPTQGQAPGQAQGGTQGGGFGGGGFGGERGADTALVQLLQADAGAYRWAAATTGSQSAATYQLASGQPVMAMGGFTGSDPSPTLAQFQAYVAAGDVHYLIAGDQMGGGRDRGTASEITTWVAAHYTASTVGGVTVYDLTQPTS</sequence>
<dbReference type="InterPro" id="IPR050297">
    <property type="entry name" value="LipidA_mod_glycosyltrf_83"/>
</dbReference>
<dbReference type="Pfam" id="PF24878">
    <property type="entry name" value="YkcB_C"/>
    <property type="match status" value="1"/>
</dbReference>
<feature type="compositionally biased region" description="Low complexity" evidence="8">
    <location>
        <begin position="544"/>
        <end position="561"/>
    </location>
</feature>
<organism evidence="12 13">
    <name type="scientific">Microlunatus sagamiharensis</name>
    <dbReference type="NCBI Taxonomy" id="546874"/>
    <lineage>
        <taxon>Bacteria</taxon>
        <taxon>Bacillati</taxon>
        <taxon>Actinomycetota</taxon>
        <taxon>Actinomycetes</taxon>
        <taxon>Propionibacteriales</taxon>
        <taxon>Propionibacteriaceae</taxon>
        <taxon>Microlunatus</taxon>
    </lineage>
</organism>
<feature type="compositionally biased region" description="Gly residues" evidence="8">
    <location>
        <begin position="562"/>
        <end position="577"/>
    </location>
</feature>
<evidence type="ECO:0000256" key="2">
    <source>
        <dbReference type="ARBA" id="ARBA00022475"/>
    </source>
</evidence>
<keyword evidence="3" id="KW-0328">Glycosyltransferase</keyword>
<dbReference type="AlphaFoldDB" id="A0A1H2N2J9"/>
<keyword evidence="7 9" id="KW-0472">Membrane</keyword>
<evidence type="ECO:0000259" key="10">
    <source>
        <dbReference type="Pfam" id="PF13231"/>
    </source>
</evidence>
<evidence type="ECO:0000256" key="6">
    <source>
        <dbReference type="ARBA" id="ARBA00022989"/>
    </source>
</evidence>
<feature type="transmembrane region" description="Helical" evidence="9">
    <location>
        <begin position="214"/>
        <end position="243"/>
    </location>
</feature>
<dbReference type="Proteomes" id="UP000198825">
    <property type="component" value="Chromosome I"/>
</dbReference>
<gene>
    <name evidence="12" type="ORF">SAMN04488544_3136</name>
</gene>
<feature type="transmembrane region" description="Helical" evidence="9">
    <location>
        <begin position="399"/>
        <end position="420"/>
    </location>
</feature>
<dbReference type="GO" id="GO:0010041">
    <property type="term" value="P:response to iron(III) ion"/>
    <property type="evidence" value="ECO:0007669"/>
    <property type="project" value="TreeGrafter"/>
</dbReference>
<feature type="transmembrane region" description="Helical" evidence="9">
    <location>
        <begin position="343"/>
        <end position="363"/>
    </location>
</feature>
<evidence type="ECO:0000256" key="8">
    <source>
        <dbReference type="SAM" id="MobiDB-lite"/>
    </source>
</evidence>
<feature type="region of interest" description="Disordered" evidence="8">
    <location>
        <begin position="1"/>
        <end position="38"/>
    </location>
</feature>
<feature type="transmembrane region" description="Helical" evidence="9">
    <location>
        <begin position="42"/>
        <end position="61"/>
    </location>
</feature>
<evidence type="ECO:0000313" key="13">
    <source>
        <dbReference type="Proteomes" id="UP000198825"/>
    </source>
</evidence>
<accession>A0A1H2N2J9</accession>
<feature type="transmembrane region" description="Helical" evidence="9">
    <location>
        <begin position="432"/>
        <end position="451"/>
    </location>
</feature>
<dbReference type="GO" id="GO:0016763">
    <property type="term" value="F:pentosyltransferase activity"/>
    <property type="evidence" value="ECO:0007669"/>
    <property type="project" value="TreeGrafter"/>
</dbReference>
<feature type="domain" description="Putative mannosyltransferase YkcA/B-like C-terminal" evidence="11">
    <location>
        <begin position="586"/>
        <end position="675"/>
    </location>
</feature>
<proteinExistence type="predicted"/>
<feature type="domain" description="Glycosyltransferase RgtA/B/C/D-like" evidence="10">
    <location>
        <begin position="101"/>
        <end position="271"/>
    </location>
</feature>
<feature type="compositionally biased region" description="Basic and acidic residues" evidence="8">
    <location>
        <begin position="532"/>
        <end position="543"/>
    </location>
</feature>